<accession>A0ABT8ZS04</accession>
<gene>
    <name evidence="5" type="ORF">Q4610_19895</name>
</gene>
<name>A0ABT8ZS04_9SPHN</name>
<comment type="caution">
    <text evidence="5">The sequence shown here is derived from an EMBL/GenBank/DDBJ whole genome shotgun (WGS) entry which is preliminary data.</text>
</comment>
<protein>
    <recommendedName>
        <fullName evidence="3">Pyridine nucleotide-disulfide oxidoreductase domain-containing protein 2</fullName>
    </recommendedName>
</protein>
<keyword evidence="6" id="KW-1185">Reference proteome</keyword>
<feature type="domain" description="Amine oxidase" evidence="4">
    <location>
        <begin position="15"/>
        <end position="327"/>
    </location>
</feature>
<evidence type="ECO:0000259" key="4">
    <source>
        <dbReference type="Pfam" id="PF01593"/>
    </source>
</evidence>
<dbReference type="PANTHER" id="PTHR10668">
    <property type="entry name" value="PHYTOENE DEHYDROGENASE"/>
    <property type="match status" value="1"/>
</dbReference>
<organism evidence="5 6">
    <name type="scientific">Sphingobium cyanobacteriorum</name>
    <dbReference type="NCBI Taxonomy" id="3063954"/>
    <lineage>
        <taxon>Bacteria</taxon>
        <taxon>Pseudomonadati</taxon>
        <taxon>Pseudomonadota</taxon>
        <taxon>Alphaproteobacteria</taxon>
        <taxon>Sphingomonadales</taxon>
        <taxon>Sphingomonadaceae</taxon>
        <taxon>Sphingobium</taxon>
    </lineage>
</organism>
<sequence>MANYDVVVIGGGHNGLVTAAYLAKAGKRIVVLEQNDYLGGGVVTRELTVPGFKHDQHSMAHIMIQANPLLVNDELGLKARYGLKYNFPDRPFASIFDDGSTLSMTTDPEANIAEIAKFSRSDADAYAEISRLGQAVLPILTSGFYQPPAPFGATFAMLDQSEIGRELINFMHKSCWDIIAERFTNEKVRMHFLKLLSENLAAPDEKGTGIALFFFVAMIEKYGIGVGVGGSAVLTHSLIASLTDNGAEFRTATRVEKVIVSDGRAVGVRTADGEEFLARDAVIGAIHPHLLGNFIDGMDSGVKARAGRVQQALYSAFAVHAALNEPLRYKTDEDVQDAYVMELLSTDMEAFLRKFDELKYGRIPREPLIGLSCPSVADGTRVPAGKATMYAFSYVPYSLSEGGPQQWDRIKDEYEASLIQHMAKYCHNLDASNIIATYSDSPLDLERSSPSFQRGDIHGCAPYLTQFAGHRPTPDLGNYTVPGLERMYLVGPFMHPAGGVFGAGRGTAIRMFDDLGMNFDRVIA</sequence>
<evidence type="ECO:0000313" key="6">
    <source>
        <dbReference type="Proteomes" id="UP001176471"/>
    </source>
</evidence>
<reference evidence="5" key="1">
    <citation type="submission" date="2023-07" db="EMBL/GenBank/DDBJ databases">
        <title>Bacterial whole genome sequence for Sphingobium sp. HBC34.</title>
        <authorList>
            <person name="Le V."/>
            <person name="Ko S.-R."/>
            <person name="Ahn C.-Y."/>
            <person name="Oh H.-M."/>
        </authorList>
    </citation>
    <scope>NUCLEOTIDE SEQUENCE</scope>
    <source>
        <strain evidence="5">HBC34</strain>
    </source>
</reference>
<dbReference type="Gene3D" id="3.50.50.60">
    <property type="entry name" value="FAD/NAD(P)-binding domain"/>
    <property type="match status" value="2"/>
</dbReference>
<dbReference type="PANTHER" id="PTHR10668:SF103">
    <property type="entry name" value="PYRIDINE NUCLEOTIDE-DISULFIDE OXIDOREDUCTASE DOMAIN-CONTAINING PROTEIN 2"/>
    <property type="match status" value="1"/>
</dbReference>
<dbReference type="InterPro" id="IPR002937">
    <property type="entry name" value="Amino_oxidase"/>
</dbReference>
<dbReference type="InterPro" id="IPR036188">
    <property type="entry name" value="FAD/NAD-bd_sf"/>
</dbReference>
<evidence type="ECO:0000256" key="3">
    <source>
        <dbReference type="ARBA" id="ARBA00040298"/>
    </source>
</evidence>
<comment type="subunit">
    <text evidence="2">Interacts with COX5B; this interaction may contribute to localize PYROXD2 to the inner face of the inner mitochondrial membrane.</text>
</comment>
<evidence type="ECO:0000256" key="1">
    <source>
        <dbReference type="ARBA" id="ARBA00037217"/>
    </source>
</evidence>
<dbReference type="RefSeq" id="WP_304537612.1">
    <property type="nucleotide sequence ID" value="NZ_JAUQOM010000021.1"/>
</dbReference>
<evidence type="ECO:0000256" key="2">
    <source>
        <dbReference type="ARBA" id="ARBA00038825"/>
    </source>
</evidence>
<dbReference type="Proteomes" id="UP001176471">
    <property type="component" value="Unassembled WGS sequence"/>
</dbReference>
<dbReference type="PRINTS" id="PR00411">
    <property type="entry name" value="PNDRDTASEI"/>
</dbReference>
<dbReference type="SUPFAM" id="SSF51905">
    <property type="entry name" value="FAD/NAD(P)-binding domain"/>
    <property type="match status" value="1"/>
</dbReference>
<evidence type="ECO:0000313" key="5">
    <source>
        <dbReference type="EMBL" id="MDO7837313.1"/>
    </source>
</evidence>
<proteinExistence type="predicted"/>
<dbReference type="Pfam" id="PF01593">
    <property type="entry name" value="Amino_oxidase"/>
    <property type="match status" value="1"/>
</dbReference>
<comment type="function">
    <text evidence="1">Probable oxidoreductase that may play a role as regulator of mitochondrial function.</text>
</comment>
<dbReference type="EMBL" id="JAUQOM010000021">
    <property type="protein sequence ID" value="MDO7837313.1"/>
    <property type="molecule type" value="Genomic_DNA"/>
</dbReference>